<evidence type="ECO:0000313" key="1">
    <source>
        <dbReference type="EMBL" id="MFL0195470.1"/>
    </source>
</evidence>
<protein>
    <submittedName>
        <fullName evidence="1">HMA2 domain-containing protein</fullName>
    </submittedName>
</protein>
<sequence length="195" mass="22102">MLNNAILKYILYSLAFFAVDGIINKNGSKNLGYENTYANIPSFKGVLEIRHYMPGRIRLYIPVLKENLEAKEVLMTQLSKIEFIEIKDINIFTGTILLNFNIKEMKPVLVIGIIIKLLGLEHSIDDNKESLIKKEIDNLKNSLNLAVYNKTNGVVDFDSVITLALLISGMKSCIKNSQVRPSGISYLWWAYSTIK</sequence>
<proteinExistence type="predicted"/>
<comment type="caution">
    <text evidence="1">The sequence shown here is derived from an EMBL/GenBank/DDBJ whole genome shotgun (WGS) entry which is preliminary data.</text>
</comment>
<dbReference type="RefSeq" id="WP_406791592.1">
    <property type="nucleotide sequence ID" value="NZ_JBJHZX010000009.1"/>
</dbReference>
<gene>
    <name evidence="1" type="ORF">ACJDU8_07815</name>
</gene>
<organism evidence="1 2">
    <name type="scientific">Candidatus Clostridium eludens</name>
    <dbReference type="NCBI Taxonomy" id="3381663"/>
    <lineage>
        <taxon>Bacteria</taxon>
        <taxon>Bacillati</taxon>
        <taxon>Bacillota</taxon>
        <taxon>Clostridia</taxon>
        <taxon>Eubacteriales</taxon>
        <taxon>Clostridiaceae</taxon>
        <taxon>Clostridium</taxon>
    </lineage>
</organism>
<evidence type="ECO:0000313" key="2">
    <source>
        <dbReference type="Proteomes" id="UP001623660"/>
    </source>
</evidence>
<dbReference type="EMBL" id="JBJHZX010000009">
    <property type="protein sequence ID" value="MFL0195470.1"/>
    <property type="molecule type" value="Genomic_DNA"/>
</dbReference>
<dbReference type="Pfam" id="PF19991">
    <property type="entry name" value="HMA_2"/>
    <property type="match status" value="1"/>
</dbReference>
<name>A0ABW8SHJ1_9CLOT</name>
<accession>A0ABW8SHJ1</accession>
<dbReference type="Proteomes" id="UP001623660">
    <property type="component" value="Unassembled WGS sequence"/>
</dbReference>
<reference evidence="1 2" key="1">
    <citation type="submission" date="2024-11" db="EMBL/GenBank/DDBJ databases">
        <authorList>
            <person name="Heng Y.C."/>
            <person name="Lim A.C.H."/>
            <person name="Lee J.K.Y."/>
            <person name="Kittelmann S."/>
        </authorList>
    </citation>
    <scope>NUCLEOTIDE SEQUENCE [LARGE SCALE GENOMIC DNA]</scope>
    <source>
        <strain evidence="1 2">WILCCON 0269</strain>
    </source>
</reference>
<keyword evidence="2" id="KW-1185">Reference proteome</keyword>